<dbReference type="InterPro" id="IPR001444">
    <property type="entry name" value="Flag_bb_rod_N"/>
</dbReference>
<dbReference type="InterPro" id="IPR019776">
    <property type="entry name" value="Flagellar_basal_body_rod_CS"/>
</dbReference>
<dbReference type="KEGG" id="amob:HG15A2_33910"/>
<dbReference type="PANTHER" id="PTHR30435:SF2">
    <property type="entry name" value="FLAGELLAR BASAL-BODY ROD PROTEIN FLGC"/>
    <property type="match status" value="1"/>
</dbReference>
<feature type="domain" description="Flagellar basal-body/hook protein C-terminal" evidence="8">
    <location>
        <begin position="111"/>
        <end position="154"/>
    </location>
</feature>
<evidence type="ECO:0000256" key="4">
    <source>
        <dbReference type="ARBA" id="ARBA00023143"/>
    </source>
</evidence>
<evidence type="ECO:0000259" key="8">
    <source>
        <dbReference type="Pfam" id="PF06429"/>
    </source>
</evidence>
<evidence type="ECO:0000256" key="6">
    <source>
        <dbReference type="RuleBase" id="RU362062"/>
    </source>
</evidence>
<dbReference type="GO" id="GO:0071978">
    <property type="term" value="P:bacterial-type flagellum-dependent swarming motility"/>
    <property type="evidence" value="ECO:0007669"/>
    <property type="project" value="TreeGrafter"/>
</dbReference>
<dbReference type="Proteomes" id="UP000319852">
    <property type="component" value="Chromosome"/>
</dbReference>
<keyword evidence="9" id="KW-0282">Flagellum</keyword>
<comment type="subcellular location">
    <subcellularLocation>
        <location evidence="1 6">Bacterial flagellum basal body</location>
    </subcellularLocation>
</comment>
<comment type="subunit">
    <text evidence="5 6">The basal body constitutes a major portion of the flagellar organelle and consists of four rings (L,P,S, and M) mounted on a central rod. The rod consists of about 26 subunits of FlgG in the distal portion, and FlgB, FlgC and FlgF are thought to build up the proximal portion of the rod with about 6 subunits each.</text>
</comment>
<gene>
    <name evidence="9" type="primary">flgC</name>
    <name evidence="9" type="ORF">HG15A2_33910</name>
</gene>
<keyword evidence="9" id="KW-0969">Cilium</keyword>
<evidence type="ECO:0000313" key="10">
    <source>
        <dbReference type="Proteomes" id="UP000319852"/>
    </source>
</evidence>
<dbReference type="Pfam" id="PF06429">
    <property type="entry name" value="Flg_bbr_C"/>
    <property type="match status" value="1"/>
</dbReference>
<keyword evidence="10" id="KW-1185">Reference proteome</keyword>
<name>A0A517MYU2_9BACT</name>
<keyword evidence="4 6" id="KW-0975">Bacterial flagellum</keyword>
<dbReference type="InterPro" id="IPR010930">
    <property type="entry name" value="Flg_bb/hook_C_dom"/>
</dbReference>
<accession>A0A517MYU2</accession>
<dbReference type="PANTHER" id="PTHR30435">
    <property type="entry name" value="FLAGELLAR PROTEIN"/>
    <property type="match status" value="1"/>
</dbReference>
<comment type="similarity">
    <text evidence="2">Belongs to the flagella basal body rod proteins family.</text>
</comment>
<dbReference type="GO" id="GO:0030694">
    <property type="term" value="C:bacterial-type flagellum basal body, rod"/>
    <property type="evidence" value="ECO:0007669"/>
    <property type="project" value="UniProtKB-UniRule"/>
</dbReference>
<protein>
    <recommendedName>
        <fullName evidence="3 6">Flagellar basal-body rod protein FlgC</fullName>
    </recommendedName>
</protein>
<dbReference type="Pfam" id="PF00460">
    <property type="entry name" value="Flg_bb_rod"/>
    <property type="match status" value="1"/>
</dbReference>
<evidence type="ECO:0000256" key="5">
    <source>
        <dbReference type="ARBA" id="ARBA00025933"/>
    </source>
</evidence>
<dbReference type="EMBL" id="CP036263">
    <property type="protein sequence ID" value="QDT00056.1"/>
    <property type="molecule type" value="Genomic_DNA"/>
</dbReference>
<proteinExistence type="inferred from homology"/>
<evidence type="ECO:0000256" key="1">
    <source>
        <dbReference type="ARBA" id="ARBA00004117"/>
    </source>
</evidence>
<evidence type="ECO:0000256" key="2">
    <source>
        <dbReference type="ARBA" id="ARBA00009677"/>
    </source>
</evidence>
<dbReference type="InterPro" id="IPR006299">
    <property type="entry name" value="FlgC"/>
</dbReference>
<organism evidence="9 10">
    <name type="scientific">Adhaeretor mobilis</name>
    <dbReference type="NCBI Taxonomy" id="1930276"/>
    <lineage>
        <taxon>Bacteria</taxon>
        <taxon>Pseudomonadati</taxon>
        <taxon>Planctomycetota</taxon>
        <taxon>Planctomycetia</taxon>
        <taxon>Pirellulales</taxon>
        <taxon>Lacipirellulaceae</taxon>
        <taxon>Adhaeretor</taxon>
    </lineage>
</organism>
<keyword evidence="9" id="KW-0966">Cell projection</keyword>
<reference evidence="9 10" key="1">
    <citation type="submission" date="2019-02" db="EMBL/GenBank/DDBJ databases">
        <title>Deep-cultivation of Planctomycetes and their phenomic and genomic characterization uncovers novel biology.</title>
        <authorList>
            <person name="Wiegand S."/>
            <person name="Jogler M."/>
            <person name="Boedeker C."/>
            <person name="Pinto D."/>
            <person name="Vollmers J."/>
            <person name="Rivas-Marin E."/>
            <person name="Kohn T."/>
            <person name="Peeters S.H."/>
            <person name="Heuer A."/>
            <person name="Rast P."/>
            <person name="Oberbeckmann S."/>
            <person name="Bunk B."/>
            <person name="Jeske O."/>
            <person name="Meyerdierks A."/>
            <person name="Storesund J.E."/>
            <person name="Kallscheuer N."/>
            <person name="Luecker S."/>
            <person name="Lage O.M."/>
            <person name="Pohl T."/>
            <person name="Merkel B.J."/>
            <person name="Hornburger P."/>
            <person name="Mueller R.-W."/>
            <person name="Bruemmer F."/>
            <person name="Labrenz M."/>
            <person name="Spormann A.M."/>
            <person name="Op den Camp H."/>
            <person name="Overmann J."/>
            <person name="Amann R."/>
            <person name="Jetten M.S.M."/>
            <person name="Mascher T."/>
            <person name="Medema M.H."/>
            <person name="Devos D.P."/>
            <person name="Kaster A.-K."/>
            <person name="Ovreas L."/>
            <person name="Rohde M."/>
            <person name="Galperin M.Y."/>
            <person name="Jogler C."/>
        </authorList>
    </citation>
    <scope>NUCLEOTIDE SEQUENCE [LARGE SCALE GENOMIC DNA]</scope>
    <source>
        <strain evidence="9 10">HG15A2</strain>
    </source>
</reference>
<dbReference type="AlphaFoldDB" id="A0A517MYU2"/>
<evidence type="ECO:0000259" key="7">
    <source>
        <dbReference type="Pfam" id="PF00460"/>
    </source>
</evidence>
<evidence type="ECO:0000313" key="9">
    <source>
        <dbReference type="EMBL" id="QDT00056.1"/>
    </source>
</evidence>
<sequence length="157" mass="17157">MHPAWGVRRNYTSHSLEKEIPMFSAFDVSTSGLIAQRTRLNAISSNLANMSTTRNERGEAQAYVPRYVTFETDTELATSGGGVGVQVGSVEYSDSAPRMKYEPGHPDADENGYVAYPDIDMTSEFVDALEATRAYEANLGVIEVTKDLGARTLQILA</sequence>
<dbReference type="NCBIfam" id="TIGR01395">
    <property type="entry name" value="FlgC"/>
    <property type="match status" value="1"/>
</dbReference>
<feature type="domain" description="Flagellar basal body rod protein N-terminal" evidence="7">
    <location>
        <begin position="27"/>
        <end position="53"/>
    </location>
</feature>
<dbReference type="PROSITE" id="PS00588">
    <property type="entry name" value="FLAGELLA_BB_ROD"/>
    <property type="match status" value="1"/>
</dbReference>
<evidence type="ECO:0000256" key="3">
    <source>
        <dbReference type="ARBA" id="ARBA00017941"/>
    </source>
</evidence>